<evidence type="ECO:0000256" key="6">
    <source>
        <dbReference type="ARBA" id="ARBA00022840"/>
    </source>
</evidence>
<dbReference type="PROSITE" id="PS50893">
    <property type="entry name" value="ABC_TRANSPORTER_2"/>
    <property type="match status" value="1"/>
</dbReference>
<dbReference type="SMART" id="SM00240">
    <property type="entry name" value="FHA"/>
    <property type="match status" value="1"/>
</dbReference>
<keyword evidence="4 9" id="KW-0812">Transmembrane</keyword>
<dbReference type="CDD" id="cd00060">
    <property type="entry name" value="FHA"/>
    <property type="match status" value="1"/>
</dbReference>
<accession>A0A417Y5U3</accession>
<feature type="domain" description="FHA" evidence="10">
    <location>
        <begin position="105"/>
        <end position="153"/>
    </location>
</feature>
<evidence type="ECO:0000313" key="12">
    <source>
        <dbReference type="EMBL" id="RHW27911.1"/>
    </source>
</evidence>
<dbReference type="Pfam" id="PF00005">
    <property type="entry name" value="ABC_tran"/>
    <property type="match status" value="1"/>
</dbReference>
<evidence type="ECO:0000259" key="10">
    <source>
        <dbReference type="PROSITE" id="PS50006"/>
    </source>
</evidence>
<sequence>MGILQHAGTAPRLRVTSDDASVEYDEAASVGALRMVRAEGGWTLVDAGVEGGVYRDGCRVGQLALRTGRSVRLAAGAPDGPTLLFEAIPPPTPAVERHESRHGVLILGRGAGNTVVLDDPLVSRHHAVVDLTTPPVLRDLGSFNGTFVNGERVTSIPLRNGDQVVVGAQTLVWDGRRLAPPQRTVRRMLVADGLSTVTPEHVRLLDGVSLELASGTLTAVIGPSGAGKSTLLNALTGLVPAGRGRVLWNGHDLYRHYEELRFQIGLVPQEEILHPQLTVREGLRYAARLRLPPDTTRAEQERRVDQVLDRLGLTGQRDLRIGRQLSGGQRKRVSIATELLTAPPLLFLDEPTSGLDPGLDRSVMEQLRDLADDDRVVVVVTHSVLALDLCDQVVVLGKGGRARYVGPPAALLDHFGCDDYPALFQQLDKAAPRPRPAGITDSGTIPAVPRAVVPPQRPSRWRQLGTLIARDVAVARADRTLMTMLVLLPLALAGLSRIVQGGAGLSLRAAREGRVFDGSEVGQRLTILVVAAALMGVAMTIRELVKERAILRREYAVGLSPGPYLLSKVVVLGGACFVQGIALTWLATVGLPGPDRGGVHGWGWWEIALPVAALATTMAVVGLAASALIRSADHAMPVLVALVMAQLVLSGAIVGIAGRPVLEQVAWLAPSRWAYAASAASVHLGRTQRGVEDAVRDPLQAYDAGSGTTTSP</sequence>
<comment type="caution">
    <text evidence="12">The sequence shown here is derived from an EMBL/GenBank/DDBJ whole genome shotgun (WGS) entry which is preliminary data.</text>
</comment>
<dbReference type="Pfam" id="PF01061">
    <property type="entry name" value="ABC2_membrane"/>
    <property type="match status" value="1"/>
</dbReference>
<evidence type="ECO:0000256" key="2">
    <source>
        <dbReference type="ARBA" id="ARBA00022448"/>
    </source>
</evidence>
<dbReference type="InterPro" id="IPR050352">
    <property type="entry name" value="ABCG_transporters"/>
</dbReference>
<evidence type="ECO:0000256" key="5">
    <source>
        <dbReference type="ARBA" id="ARBA00022741"/>
    </source>
</evidence>
<dbReference type="EMBL" id="QXGH01000011">
    <property type="protein sequence ID" value="RHW27911.1"/>
    <property type="molecule type" value="Genomic_DNA"/>
</dbReference>
<keyword evidence="5" id="KW-0547">Nucleotide-binding</keyword>
<keyword evidence="7 9" id="KW-1133">Transmembrane helix</keyword>
<feature type="transmembrane region" description="Helical" evidence="9">
    <location>
        <begin position="565"/>
        <end position="587"/>
    </location>
</feature>
<dbReference type="InterPro" id="IPR003439">
    <property type="entry name" value="ABC_transporter-like_ATP-bd"/>
</dbReference>
<dbReference type="SMART" id="SM00382">
    <property type="entry name" value="AAA"/>
    <property type="match status" value="1"/>
</dbReference>
<dbReference type="Pfam" id="PF00498">
    <property type="entry name" value="FHA"/>
    <property type="match status" value="1"/>
</dbReference>
<dbReference type="InterPro" id="IPR027417">
    <property type="entry name" value="P-loop_NTPase"/>
</dbReference>
<dbReference type="InterPro" id="IPR017871">
    <property type="entry name" value="ABC_transporter-like_CS"/>
</dbReference>
<dbReference type="GO" id="GO:0016887">
    <property type="term" value="F:ATP hydrolysis activity"/>
    <property type="evidence" value="ECO:0007669"/>
    <property type="project" value="InterPro"/>
</dbReference>
<evidence type="ECO:0000313" key="13">
    <source>
        <dbReference type="Proteomes" id="UP000283644"/>
    </source>
</evidence>
<dbReference type="InterPro" id="IPR000253">
    <property type="entry name" value="FHA_dom"/>
</dbReference>
<evidence type="ECO:0000256" key="9">
    <source>
        <dbReference type="SAM" id="Phobius"/>
    </source>
</evidence>
<name>A0A417Y5U3_9ACTN</name>
<keyword evidence="13" id="KW-1185">Reference proteome</keyword>
<feature type="transmembrane region" description="Helical" evidence="9">
    <location>
        <begin position="607"/>
        <end position="629"/>
    </location>
</feature>
<dbReference type="RefSeq" id="WP_118923805.1">
    <property type="nucleotide sequence ID" value="NZ_QXGH01000011.1"/>
</dbReference>
<evidence type="ECO:0000256" key="8">
    <source>
        <dbReference type="ARBA" id="ARBA00023136"/>
    </source>
</evidence>
<dbReference type="InterPro" id="IPR003593">
    <property type="entry name" value="AAA+_ATPase"/>
</dbReference>
<reference evidence="12 13" key="1">
    <citation type="submission" date="2018-09" db="EMBL/GenBank/DDBJ databases">
        <title>Genome sequencing of Nocardioides immobilis CCTCC AB 2017083 for comparison to Nocardioides silvaticus.</title>
        <authorList>
            <person name="Li C."/>
            <person name="Wang G."/>
        </authorList>
    </citation>
    <scope>NUCLEOTIDE SEQUENCE [LARGE SCALE GENOMIC DNA]</scope>
    <source>
        <strain evidence="12 13">CCTCC AB 2017083</strain>
    </source>
</reference>
<feature type="transmembrane region" description="Helical" evidence="9">
    <location>
        <begin position="525"/>
        <end position="545"/>
    </location>
</feature>
<gene>
    <name evidence="12" type="ORF">D0Z08_06365</name>
</gene>
<keyword evidence="8 9" id="KW-0472">Membrane</keyword>
<protein>
    <submittedName>
        <fullName evidence="12">ATP-binding cassette domain-containing protein</fullName>
    </submittedName>
</protein>
<dbReference type="PANTHER" id="PTHR48041">
    <property type="entry name" value="ABC TRANSPORTER G FAMILY MEMBER 28"/>
    <property type="match status" value="1"/>
</dbReference>
<dbReference type="PROSITE" id="PS00211">
    <property type="entry name" value="ABC_TRANSPORTER_1"/>
    <property type="match status" value="1"/>
</dbReference>
<evidence type="ECO:0000259" key="11">
    <source>
        <dbReference type="PROSITE" id="PS50893"/>
    </source>
</evidence>
<evidence type="ECO:0000256" key="4">
    <source>
        <dbReference type="ARBA" id="ARBA00022692"/>
    </source>
</evidence>
<dbReference type="AlphaFoldDB" id="A0A417Y5U3"/>
<evidence type="ECO:0000256" key="1">
    <source>
        <dbReference type="ARBA" id="ARBA00004141"/>
    </source>
</evidence>
<feature type="domain" description="ABC transporter" evidence="11">
    <location>
        <begin position="189"/>
        <end position="424"/>
    </location>
</feature>
<dbReference type="InterPro" id="IPR013525">
    <property type="entry name" value="ABC2_TM"/>
</dbReference>
<dbReference type="SUPFAM" id="SSF52540">
    <property type="entry name" value="P-loop containing nucleoside triphosphate hydrolases"/>
    <property type="match status" value="1"/>
</dbReference>
<dbReference type="Gene3D" id="3.40.50.300">
    <property type="entry name" value="P-loop containing nucleotide triphosphate hydrolases"/>
    <property type="match status" value="1"/>
</dbReference>
<keyword evidence="3" id="KW-0597">Phosphoprotein</keyword>
<proteinExistence type="predicted"/>
<comment type="subcellular location">
    <subcellularLocation>
        <location evidence="1">Membrane</location>
        <topology evidence="1">Multi-pass membrane protein</topology>
    </subcellularLocation>
</comment>
<organism evidence="12 13">
    <name type="scientific">Nocardioides immobilis</name>
    <dbReference type="NCBI Taxonomy" id="2049295"/>
    <lineage>
        <taxon>Bacteria</taxon>
        <taxon>Bacillati</taxon>
        <taxon>Actinomycetota</taxon>
        <taxon>Actinomycetes</taxon>
        <taxon>Propionibacteriales</taxon>
        <taxon>Nocardioidaceae</taxon>
        <taxon>Nocardioides</taxon>
    </lineage>
</organism>
<feature type="transmembrane region" description="Helical" evidence="9">
    <location>
        <begin position="636"/>
        <end position="658"/>
    </location>
</feature>
<evidence type="ECO:0000256" key="7">
    <source>
        <dbReference type="ARBA" id="ARBA00022989"/>
    </source>
</evidence>
<dbReference type="InterPro" id="IPR008984">
    <property type="entry name" value="SMAD_FHA_dom_sf"/>
</dbReference>
<dbReference type="OrthoDB" id="9804819at2"/>
<dbReference type="GO" id="GO:0016020">
    <property type="term" value="C:membrane"/>
    <property type="evidence" value="ECO:0007669"/>
    <property type="project" value="UniProtKB-SubCell"/>
</dbReference>
<keyword evidence="6 12" id="KW-0067">ATP-binding</keyword>
<dbReference type="SUPFAM" id="SSF49879">
    <property type="entry name" value="SMAD/FHA domain"/>
    <property type="match status" value="1"/>
</dbReference>
<dbReference type="PROSITE" id="PS50006">
    <property type="entry name" value="FHA_DOMAIN"/>
    <property type="match status" value="1"/>
</dbReference>
<dbReference type="Proteomes" id="UP000283644">
    <property type="component" value="Unassembled WGS sequence"/>
</dbReference>
<dbReference type="PANTHER" id="PTHR48041:SF139">
    <property type="entry name" value="PROTEIN SCARLET"/>
    <property type="match status" value="1"/>
</dbReference>
<keyword evidence="2" id="KW-0813">Transport</keyword>
<dbReference type="GO" id="GO:0005524">
    <property type="term" value="F:ATP binding"/>
    <property type="evidence" value="ECO:0007669"/>
    <property type="project" value="UniProtKB-KW"/>
</dbReference>
<evidence type="ECO:0000256" key="3">
    <source>
        <dbReference type="ARBA" id="ARBA00022553"/>
    </source>
</evidence>
<dbReference type="Gene3D" id="2.60.200.20">
    <property type="match status" value="1"/>
</dbReference>
<dbReference type="GO" id="GO:0140359">
    <property type="term" value="F:ABC-type transporter activity"/>
    <property type="evidence" value="ECO:0007669"/>
    <property type="project" value="InterPro"/>
</dbReference>